<organism evidence="1 2">
    <name type="scientific">Leucobacter coleopterorum</name>
    <dbReference type="NCBI Taxonomy" id="2714933"/>
    <lineage>
        <taxon>Bacteria</taxon>
        <taxon>Bacillati</taxon>
        <taxon>Actinomycetota</taxon>
        <taxon>Actinomycetes</taxon>
        <taxon>Micrococcales</taxon>
        <taxon>Microbacteriaceae</taxon>
        <taxon>Leucobacter</taxon>
    </lineage>
</organism>
<dbReference type="EMBL" id="CP049933">
    <property type="protein sequence ID" value="QIM17665.1"/>
    <property type="molecule type" value="Genomic_DNA"/>
</dbReference>
<dbReference type="RefSeq" id="WP_166328416.1">
    <property type="nucleotide sequence ID" value="NZ_CP049933.1"/>
</dbReference>
<reference evidence="1 2" key="1">
    <citation type="submission" date="2020-03" db="EMBL/GenBank/DDBJ databases">
        <title>Leucobacter sp. nov., isolated from beetles.</title>
        <authorList>
            <person name="Hyun D.-W."/>
            <person name="Bae J.-W."/>
        </authorList>
    </citation>
    <scope>NUCLEOTIDE SEQUENCE [LARGE SCALE GENOMIC DNA]</scope>
    <source>
        <strain evidence="1 2">HDW9A</strain>
    </source>
</reference>
<dbReference type="Proteomes" id="UP000503441">
    <property type="component" value="Chromosome"/>
</dbReference>
<sequence length="173" mass="18676">MEMIAHGTIYEASEQRANALLGFREQGETLAAEASAIAESLSEAFGTPAPAVKAEFAPDGRPFRLVVDETLRARLTEDQLCVQIAFALAAGPYPASVVSVAKVLEKDLDSIEISDTVVFATPDRALKLTARFGKTISIEARNGFLLWLSPQEISEKILRLAVQAWEQVCGGQV</sequence>
<proteinExistence type="predicted"/>
<accession>A0ABX6JTQ4</accession>
<evidence type="ECO:0000313" key="1">
    <source>
        <dbReference type="EMBL" id="QIM17665.1"/>
    </source>
</evidence>
<gene>
    <name evidence="1" type="ORF">G7066_01210</name>
</gene>
<name>A0ABX6JTQ4_9MICO</name>
<evidence type="ECO:0000313" key="2">
    <source>
        <dbReference type="Proteomes" id="UP000503441"/>
    </source>
</evidence>
<protein>
    <submittedName>
        <fullName evidence="1">Uncharacterized protein</fullName>
    </submittedName>
</protein>
<keyword evidence="2" id="KW-1185">Reference proteome</keyword>